<sequence>MTPSQRKKSLDNAWRVVAGAPRKSYLGKGRKLTPVQNRWVRSLLSVWGDTFGGSTCYFLSGGGGMWGRIVEEEWNDDQMERFGCVFTQMRELGYCGEELIKKSAEILWPKKSLNSMLARADNKEQADFIEKAILKAFSISSPIYIFGKMYYTGIDSNYTNMGDKLRERYAPFLTKKQSEDRVRWCIDLFNTAAFDAINAEIRAERALNFQKKLENE</sequence>
<dbReference type="AlphaFoldDB" id="A0ABD7Q158"/>
<proteinExistence type="predicted"/>
<organism evidence="1 2">
    <name type="scientific">Hafnia alvei</name>
    <dbReference type="NCBI Taxonomy" id="569"/>
    <lineage>
        <taxon>Bacteria</taxon>
        <taxon>Pseudomonadati</taxon>
        <taxon>Pseudomonadota</taxon>
        <taxon>Gammaproteobacteria</taxon>
        <taxon>Enterobacterales</taxon>
        <taxon>Hafniaceae</taxon>
        <taxon>Hafnia</taxon>
    </lineage>
</organism>
<reference evidence="1 2" key="1">
    <citation type="submission" date="2019-02" db="EMBL/GenBank/DDBJ databases">
        <title>Comparative genomic analysis of the Hafnia genus genomes.</title>
        <authorList>
            <person name="Zhiqiu Y."/>
            <person name="Chao Y."/>
            <person name="Yuhui D."/>
            <person name="Di H."/>
            <person name="Bin L."/>
        </authorList>
    </citation>
    <scope>NUCLEOTIDE SEQUENCE [LARGE SCALE GENOMIC DNA]</scope>
    <source>
        <strain evidence="1 2">PCM_1210</strain>
    </source>
</reference>
<name>A0ABD7Q158_HAFAL</name>
<dbReference type="Proteomes" id="UP000291600">
    <property type="component" value="Unassembled WGS sequence"/>
</dbReference>
<evidence type="ECO:0000313" key="1">
    <source>
        <dbReference type="EMBL" id="TBL66654.1"/>
    </source>
</evidence>
<dbReference type="RefSeq" id="WP_130971345.1">
    <property type="nucleotide sequence ID" value="NZ_SITJ01000076.1"/>
</dbReference>
<accession>A0ABD7Q158</accession>
<evidence type="ECO:0000313" key="2">
    <source>
        <dbReference type="Proteomes" id="UP000291600"/>
    </source>
</evidence>
<dbReference type="EMBL" id="SITJ01000076">
    <property type="protein sequence ID" value="TBL66654.1"/>
    <property type="molecule type" value="Genomic_DNA"/>
</dbReference>
<protein>
    <recommendedName>
        <fullName evidence="3">DUF1133 family protein</fullName>
    </recommendedName>
</protein>
<evidence type="ECO:0008006" key="3">
    <source>
        <dbReference type="Google" id="ProtNLM"/>
    </source>
</evidence>
<comment type="caution">
    <text evidence="1">The sequence shown here is derived from an EMBL/GenBank/DDBJ whole genome shotgun (WGS) entry which is preliminary data.</text>
</comment>
<gene>
    <name evidence="1" type="ORF">EYY96_16915</name>
</gene>